<organism evidence="13 14">
    <name type="scientific">Actinia tenebrosa</name>
    <name type="common">Australian red waratah sea anemone</name>
    <dbReference type="NCBI Taxonomy" id="6105"/>
    <lineage>
        <taxon>Eukaryota</taxon>
        <taxon>Metazoa</taxon>
        <taxon>Cnidaria</taxon>
        <taxon>Anthozoa</taxon>
        <taxon>Hexacorallia</taxon>
        <taxon>Actiniaria</taxon>
        <taxon>Actiniidae</taxon>
        <taxon>Actinia</taxon>
    </lineage>
</organism>
<keyword evidence="7 10" id="KW-0371">Homeobox</keyword>
<dbReference type="AlphaFoldDB" id="A0A6P8IJM6"/>
<proteinExistence type="predicted"/>
<evidence type="ECO:0000256" key="4">
    <source>
        <dbReference type="ARBA" id="ARBA00022491"/>
    </source>
</evidence>
<name>A0A6P8IJM6_ACTTE</name>
<keyword evidence="9 10" id="KW-0539">Nucleus</keyword>
<keyword evidence="6 10" id="KW-0238">DNA-binding</keyword>
<dbReference type="GO" id="GO:0003677">
    <property type="term" value="F:DNA binding"/>
    <property type="evidence" value="ECO:0007669"/>
    <property type="project" value="UniProtKB-UniRule"/>
</dbReference>
<evidence type="ECO:0000256" key="10">
    <source>
        <dbReference type="PROSITE-ProRule" id="PRU00108"/>
    </source>
</evidence>
<dbReference type="PANTHER" id="PTHR21408:SF1">
    <property type="entry name" value="HOMEODOMAIN-ONLY PROTEIN"/>
    <property type="match status" value="1"/>
</dbReference>
<evidence type="ECO:0000256" key="9">
    <source>
        <dbReference type="ARBA" id="ARBA00023242"/>
    </source>
</evidence>
<dbReference type="PROSITE" id="PS00027">
    <property type="entry name" value="HOMEOBOX_1"/>
    <property type="match status" value="1"/>
</dbReference>
<evidence type="ECO:0000259" key="12">
    <source>
        <dbReference type="PROSITE" id="PS50071"/>
    </source>
</evidence>
<dbReference type="InterPro" id="IPR017970">
    <property type="entry name" value="Homeobox_CS"/>
</dbReference>
<dbReference type="PROSITE" id="PS50071">
    <property type="entry name" value="HOMEOBOX_2"/>
    <property type="match status" value="1"/>
</dbReference>
<feature type="DNA-binding region" description="Homeobox" evidence="10">
    <location>
        <begin position="11"/>
        <end position="61"/>
    </location>
</feature>
<dbReference type="GO" id="GO:0030154">
    <property type="term" value="P:cell differentiation"/>
    <property type="evidence" value="ECO:0007669"/>
    <property type="project" value="InterPro"/>
</dbReference>
<evidence type="ECO:0000256" key="11">
    <source>
        <dbReference type="RuleBase" id="RU000682"/>
    </source>
</evidence>
<dbReference type="GeneID" id="116301956"/>
<evidence type="ECO:0000256" key="5">
    <source>
        <dbReference type="ARBA" id="ARBA00023015"/>
    </source>
</evidence>
<evidence type="ECO:0000256" key="1">
    <source>
        <dbReference type="ARBA" id="ARBA00004123"/>
    </source>
</evidence>
<dbReference type="GO" id="GO:0005634">
    <property type="term" value="C:nucleus"/>
    <property type="evidence" value="ECO:0007669"/>
    <property type="project" value="UniProtKB-SubCell"/>
</dbReference>
<dbReference type="InterPro" id="IPR039162">
    <property type="entry name" value="HOPX"/>
</dbReference>
<evidence type="ECO:0000256" key="8">
    <source>
        <dbReference type="ARBA" id="ARBA00023163"/>
    </source>
</evidence>
<dbReference type="Pfam" id="PF00046">
    <property type="entry name" value="Homeodomain"/>
    <property type="match status" value="1"/>
</dbReference>
<dbReference type="Gene3D" id="1.10.10.60">
    <property type="entry name" value="Homeodomain-like"/>
    <property type="match status" value="1"/>
</dbReference>
<dbReference type="KEGG" id="aten:116301956"/>
<protein>
    <recommendedName>
        <fullName evidence="2">Homeodomain-only protein</fullName>
    </recommendedName>
</protein>
<feature type="domain" description="Homeobox" evidence="12">
    <location>
        <begin position="9"/>
        <end position="60"/>
    </location>
</feature>
<evidence type="ECO:0000313" key="13">
    <source>
        <dbReference type="Proteomes" id="UP000515163"/>
    </source>
</evidence>
<dbReference type="SMART" id="SM00389">
    <property type="entry name" value="HOX"/>
    <property type="match status" value="1"/>
</dbReference>
<dbReference type="OrthoDB" id="6159439at2759"/>
<dbReference type="SUPFAM" id="SSF46689">
    <property type="entry name" value="Homeodomain-like"/>
    <property type="match status" value="1"/>
</dbReference>
<evidence type="ECO:0000256" key="2">
    <source>
        <dbReference type="ARBA" id="ARBA00021327"/>
    </source>
</evidence>
<dbReference type="InterPro" id="IPR001356">
    <property type="entry name" value="HD"/>
</dbReference>
<keyword evidence="13" id="KW-1185">Reference proteome</keyword>
<dbReference type="FunCoup" id="A0A6P8IJM6">
    <property type="interactions" value="365"/>
</dbReference>
<keyword evidence="3" id="KW-0217">Developmental protein</keyword>
<accession>A0A6P8IJM6</accession>
<dbReference type="GO" id="GO:0000981">
    <property type="term" value="F:DNA-binding transcription factor activity, RNA polymerase II-specific"/>
    <property type="evidence" value="ECO:0007669"/>
    <property type="project" value="InterPro"/>
</dbReference>
<dbReference type="CDD" id="cd00086">
    <property type="entry name" value="homeodomain"/>
    <property type="match status" value="1"/>
</dbReference>
<dbReference type="PANTHER" id="PTHR21408">
    <property type="entry name" value="HOMEODOMAIN-ONLY PROTEIN"/>
    <property type="match status" value="1"/>
</dbReference>
<dbReference type="InterPro" id="IPR009057">
    <property type="entry name" value="Homeodomain-like_sf"/>
</dbReference>
<keyword evidence="8" id="KW-0804">Transcription</keyword>
<comment type="subcellular location">
    <subcellularLocation>
        <location evidence="1 10 11">Nucleus</location>
    </subcellularLocation>
</comment>
<gene>
    <name evidence="14" type="primary">LOC116301956</name>
</gene>
<evidence type="ECO:0000256" key="7">
    <source>
        <dbReference type="ARBA" id="ARBA00023155"/>
    </source>
</evidence>
<keyword evidence="4" id="KW-0678">Repressor</keyword>
<dbReference type="Proteomes" id="UP000515163">
    <property type="component" value="Unplaced"/>
</dbReference>
<sequence length="85" mass="9938">MAQNILEKFQPEEIKRLEDAFRESHHPDTLSLRFLAAEIGIPNDEVEKWFEARLSKWRKDEGFIPIAERAAFLTNPQNNSVKNSK</sequence>
<keyword evidence="5" id="KW-0805">Transcription regulation</keyword>
<dbReference type="InParanoid" id="A0A6P8IJM6"/>
<evidence type="ECO:0000313" key="14">
    <source>
        <dbReference type="RefSeq" id="XP_031566989.1"/>
    </source>
</evidence>
<evidence type="ECO:0000256" key="3">
    <source>
        <dbReference type="ARBA" id="ARBA00022473"/>
    </source>
</evidence>
<reference evidence="14" key="1">
    <citation type="submission" date="2025-08" db="UniProtKB">
        <authorList>
            <consortium name="RefSeq"/>
        </authorList>
    </citation>
    <scope>IDENTIFICATION</scope>
    <source>
        <tissue evidence="14">Tentacle</tissue>
    </source>
</reference>
<evidence type="ECO:0000256" key="6">
    <source>
        <dbReference type="ARBA" id="ARBA00023125"/>
    </source>
</evidence>
<dbReference type="RefSeq" id="XP_031566989.1">
    <property type="nucleotide sequence ID" value="XM_031711129.1"/>
</dbReference>